<proteinExistence type="predicted"/>
<sequence>MSIQCEVKSVTPLACNTYRILLTPSQPVAFKAGQYLLA</sequence>
<dbReference type="eggNOG" id="COG0543">
    <property type="taxonomic scope" value="Bacteria"/>
</dbReference>
<organism evidence="1 2">
    <name type="scientific">Photobacterium aphoticum</name>
    <dbReference type="NCBI Taxonomy" id="754436"/>
    <lineage>
        <taxon>Bacteria</taxon>
        <taxon>Pseudomonadati</taxon>
        <taxon>Pseudomonadota</taxon>
        <taxon>Gammaproteobacteria</taxon>
        <taxon>Vibrionales</taxon>
        <taxon>Vibrionaceae</taxon>
        <taxon>Photobacterium</taxon>
    </lineage>
</organism>
<protein>
    <submittedName>
        <fullName evidence="1">NAD(P)H-flavin reductase</fullName>
    </submittedName>
</protein>
<dbReference type="EMBL" id="BBMN01000008">
    <property type="protein sequence ID" value="GAL05643.1"/>
    <property type="molecule type" value="Genomic_DNA"/>
</dbReference>
<comment type="caution">
    <text evidence="1">The sequence shown here is derived from an EMBL/GenBank/DDBJ whole genome shotgun (WGS) entry which is preliminary data.</text>
</comment>
<evidence type="ECO:0000313" key="1">
    <source>
        <dbReference type="EMBL" id="GAL05643.1"/>
    </source>
</evidence>
<gene>
    <name evidence="1" type="ORF">JCM19237_4716</name>
</gene>
<name>A0A090QTQ1_9GAMM</name>
<evidence type="ECO:0000313" key="2">
    <source>
        <dbReference type="Proteomes" id="UP000029227"/>
    </source>
</evidence>
<accession>A0A090QTQ1</accession>
<reference evidence="1 2" key="1">
    <citation type="journal article" date="2014" name="Genome Announc.">
        <title>Draft Genome Sequences of Two Vibrionaceae Species, Vibrio ponticus C121 and Photobacterium aphoticum C119, Isolated as Coral Reef Microbiota.</title>
        <authorList>
            <person name="Al-saari N."/>
            <person name="Meirelles P.M."/>
            <person name="Mino S."/>
            <person name="Suda W."/>
            <person name="Oshima K."/>
            <person name="Hattori M."/>
            <person name="Ohkuma M."/>
            <person name="Thompson F.L."/>
            <person name="Gomez-Gil B."/>
            <person name="Sawabe T."/>
            <person name="Sawabe T."/>
        </authorList>
    </citation>
    <scope>NUCLEOTIDE SEQUENCE [LARGE SCALE GENOMIC DNA]</scope>
    <source>
        <strain evidence="1 2">JCM 19237</strain>
    </source>
</reference>
<dbReference type="InterPro" id="IPR017938">
    <property type="entry name" value="Riboflavin_synthase-like_b-brl"/>
</dbReference>
<dbReference type="AlphaFoldDB" id="A0A090QTQ1"/>
<dbReference type="STRING" id="754436.JCM19237_4716"/>
<dbReference type="Proteomes" id="UP000029227">
    <property type="component" value="Unassembled WGS sequence"/>
</dbReference>
<dbReference type="Gene3D" id="2.40.30.10">
    <property type="entry name" value="Translation factors"/>
    <property type="match status" value="1"/>
</dbReference>
<dbReference type="SUPFAM" id="SSF63380">
    <property type="entry name" value="Riboflavin synthase domain-like"/>
    <property type="match status" value="1"/>
</dbReference>